<dbReference type="Proteomes" id="UP000887565">
    <property type="component" value="Unplaced"/>
</dbReference>
<protein>
    <submittedName>
        <fullName evidence="2">Uncharacterized protein</fullName>
    </submittedName>
</protein>
<dbReference type="AlphaFoldDB" id="A0A915KU06"/>
<organism evidence="1 2">
    <name type="scientific">Romanomermis culicivorax</name>
    <name type="common">Nematode worm</name>
    <dbReference type="NCBI Taxonomy" id="13658"/>
    <lineage>
        <taxon>Eukaryota</taxon>
        <taxon>Metazoa</taxon>
        <taxon>Ecdysozoa</taxon>
        <taxon>Nematoda</taxon>
        <taxon>Enoplea</taxon>
        <taxon>Dorylaimia</taxon>
        <taxon>Mermithida</taxon>
        <taxon>Mermithoidea</taxon>
        <taxon>Mermithidae</taxon>
        <taxon>Romanomermis</taxon>
    </lineage>
</organism>
<proteinExistence type="predicted"/>
<dbReference type="WBParaSite" id="nRc.2.0.1.t41951-RA">
    <property type="protein sequence ID" value="nRc.2.0.1.t41951-RA"/>
    <property type="gene ID" value="nRc.2.0.1.g41951"/>
</dbReference>
<accession>A0A915KU06</accession>
<evidence type="ECO:0000313" key="2">
    <source>
        <dbReference type="WBParaSite" id="nRc.2.0.1.t41951-RA"/>
    </source>
</evidence>
<reference evidence="2" key="1">
    <citation type="submission" date="2022-11" db="UniProtKB">
        <authorList>
            <consortium name="WormBaseParasite"/>
        </authorList>
    </citation>
    <scope>IDENTIFICATION</scope>
</reference>
<evidence type="ECO:0000313" key="1">
    <source>
        <dbReference type="Proteomes" id="UP000887565"/>
    </source>
</evidence>
<keyword evidence="1" id="KW-1185">Reference proteome</keyword>
<sequence length="61" mass="6405">MRGLCRNLAPMPLGRSSYIGANLTLAPVSLWRASHFGAGLTLAPCLTLVPKLCLTLAPVSL</sequence>
<name>A0A915KU06_ROMCU</name>